<keyword evidence="1" id="KW-0472">Membrane</keyword>
<dbReference type="Proteomes" id="UP000789706">
    <property type="component" value="Unassembled WGS sequence"/>
</dbReference>
<gene>
    <name evidence="2" type="ORF">DEBURN_LOCUS7623</name>
</gene>
<dbReference type="OrthoDB" id="2306594at2759"/>
<reference evidence="2" key="1">
    <citation type="submission" date="2021-06" db="EMBL/GenBank/DDBJ databases">
        <authorList>
            <person name="Kallberg Y."/>
            <person name="Tangrot J."/>
            <person name="Rosling A."/>
        </authorList>
    </citation>
    <scope>NUCLEOTIDE SEQUENCE</scope>
    <source>
        <strain evidence="2">AZ414A</strain>
    </source>
</reference>
<comment type="caution">
    <text evidence="2">The sequence shown here is derived from an EMBL/GenBank/DDBJ whole genome shotgun (WGS) entry which is preliminary data.</text>
</comment>
<dbReference type="EMBL" id="CAJVPK010000952">
    <property type="protein sequence ID" value="CAG8561715.1"/>
    <property type="molecule type" value="Genomic_DNA"/>
</dbReference>
<evidence type="ECO:0000256" key="1">
    <source>
        <dbReference type="SAM" id="Phobius"/>
    </source>
</evidence>
<evidence type="ECO:0000313" key="2">
    <source>
        <dbReference type="EMBL" id="CAG8561715.1"/>
    </source>
</evidence>
<proteinExistence type="predicted"/>
<keyword evidence="1" id="KW-0812">Transmembrane</keyword>
<feature type="transmembrane region" description="Helical" evidence="1">
    <location>
        <begin position="87"/>
        <end position="106"/>
    </location>
</feature>
<accession>A0A9N9BCV2</accession>
<dbReference type="AlphaFoldDB" id="A0A9N9BCV2"/>
<organism evidence="2 3">
    <name type="scientific">Diversispora eburnea</name>
    <dbReference type="NCBI Taxonomy" id="1213867"/>
    <lineage>
        <taxon>Eukaryota</taxon>
        <taxon>Fungi</taxon>
        <taxon>Fungi incertae sedis</taxon>
        <taxon>Mucoromycota</taxon>
        <taxon>Glomeromycotina</taxon>
        <taxon>Glomeromycetes</taxon>
        <taxon>Diversisporales</taxon>
        <taxon>Diversisporaceae</taxon>
        <taxon>Diversispora</taxon>
    </lineage>
</organism>
<keyword evidence="1" id="KW-1133">Transmembrane helix</keyword>
<feature type="transmembrane region" description="Helical" evidence="1">
    <location>
        <begin position="31"/>
        <end position="53"/>
    </location>
</feature>
<name>A0A9N9BCV2_9GLOM</name>
<sequence>MVNKDFYLGDAGIPKEDSFRSHAWVKTANGIPGIIALSFGVCFGTIVIIYAIVKIVDNHKNALMHFINFFHINKEEDKQDKTRPARIVVFLLLAAGLLIATVYNVTKMFDRPLVSLMLLENSIPPSILLCPPTVDGYSFNLSLTKAFYAENINSKMEGIDDVKDLTNKYDKINKSGIVCYLFKETILPIPKKDKEAFYIFNFNQSASDSMDVFIGDNKKTNWSHPFPTSSEYGNVGSLTVDSVAVIYYTETRYIELYNSHIHRSFQCSALSYPDKSTADGIMKIGIHAPKEIVTRIAEPALTLADAFSNIGGYISFCGIFSFLFREGGFVYYLSNKKKVSDDNEKGLNEQG</sequence>
<protein>
    <submittedName>
        <fullName evidence="2">11444_t:CDS:1</fullName>
    </submittedName>
</protein>
<evidence type="ECO:0000313" key="3">
    <source>
        <dbReference type="Proteomes" id="UP000789706"/>
    </source>
</evidence>
<keyword evidence="3" id="KW-1185">Reference proteome</keyword>